<evidence type="ECO:0000313" key="2">
    <source>
        <dbReference type="EMBL" id="THZ33291.1"/>
    </source>
</evidence>
<name>A0A4V4KN66_AURPU</name>
<evidence type="ECO:0000256" key="1">
    <source>
        <dbReference type="SAM" id="MobiDB-lite"/>
    </source>
</evidence>
<dbReference type="AlphaFoldDB" id="A0A4V4KN66"/>
<feature type="region of interest" description="Disordered" evidence="1">
    <location>
        <begin position="155"/>
        <end position="175"/>
    </location>
</feature>
<comment type="caution">
    <text evidence="2">The sequence shown here is derived from an EMBL/GenBank/DDBJ whole genome shotgun (WGS) entry which is preliminary data.</text>
</comment>
<proteinExistence type="predicted"/>
<organism evidence="2 3">
    <name type="scientific">Aureobasidium pullulans</name>
    <name type="common">Black yeast</name>
    <name type="synonym">Pullularia pullulans</name>
    <dbReference type="NCBI Taxonomy" id="5580"/>
    <lineage>
        <taxon>Eukaryota</taxon>
        <taxon>Fungi</taxon>
        <taxon>Dikarya</taxon>
        <taxon>Ascomycota</taxon>
        <taxon>Pezizomycotina</taxon>
        <taxon>Dothideomycetes</taxon>
        <taxon>Dothideomycetidae</taxon>
        <taxon>Dothideales</taxon>
        <taxon>Saccotheciaceae</taxon>
        <taxon>Aureobasidium</taxon>
    </lineage>
</organism>
<evidence type="ECO:0000313" key="3">
    <source>
        <dbReference type="Proteomes" id="UP000310121"/>
    </source>
</evidence>
<dbReference type="EMBL" id="QZBN01001191">
    <property type="protein sequence ID" value="THZ33291.1"/>
    <property type="molecule type" value="Genomic_DNA"/>
</dbReference>
<feature type="compositionally biased region" description="Polar residues" evidence="1">
    <location>
        <begin position="238"/>
        <end position="250"/>
    </location>
</feature>
<feature type="compositionally biased region" description="Acidic residues" evidence="1">
    <location>
        <begin position="287"/>
        <end position="302"/>
    </location>
</feature>
<accession>A0A4V4KN66</accession>
<feature type="compositionally biased region" description="Polar residues" evidence="1">
    <location>
        <begin position="212"/>
        <end position="224"/>
    </location>
</feature>
<gene>
    <name evidence="2" type="ORF">D6C90_08530</name>
</gene>
<feature type="compositionally biased region" description="Basic and acidic residues" evidence="1">
    <location>
        <begin position="270"/>
        <end position="286"/>
    </location>
</feature>
<reference evidence="2 3" key="1">
    <citation type="submission" date="2018-10" db="EMBL/GenBank/DDBJ databases">
        <title>Fifty Aureobasidium pullulans genomes reveal a recombining polyextremotolerant generalist.</title>
        <authorList>
            <person name="Gostincar C."/>
            <person name="Turk M."/>
            <person name="Zajc J."/>
            <person name="Gunde-Cimerman N."/>
        </authorList>
    </citation>
    <scope>NUCLEOTIDE SEQUENCE [LARGE SCALE GENOMIC DNA]</scope>
    <source>
        <strain evidence="2 3">EXF-3844</strain>
    </source>
</reference>
<protein>
    <submittedName>
        <fullName evidence="2">Uncharacterized protein</fullName>
    </submittedName>
</protein>
<feature type="region of interest" description="Disordered" evidence="1">
    <location>
        <begin position="195"/>
        <end position="224"/>
    </location>
</feature>
<dbReference type="Proteomes" id="UP000310121">
    <property type="component" value="Unassembled WGS sequence"/>
</dbReference>
<feature type="compositionally biased region" description="Basic and acidic residues" evidence="1">
    <location>
        <begin position="155"/>
        <end position="164"/>
    </location>
</feature>
<feature type="region of interest" description="Disordered" evidence="1">
    <location>
        <begin position="270"/>
        <end position="303"/>
    </location>
</feature>
<sequence length="344" mass="39916">MFLTCYTKRTPKPGKQFFRLLLDYSIRIISRTHLHPVTSLIFLRRKTTKSRNYLIQLLKVTMATTLPQTTTIMEKDILDRNIMSRAELDRVKARILASKAFTESNDLASNLQKIALECIEDVRERMAYIKERREQRLLDEEQKISSFRSALTERNAYKETEKSTKTGQKAHRKRIEVWRDEVKKQTVVDKKIASGTTTTTTTSQTSKKRSLDNNTSSPFDKVSATTPLNKRFKLALEDSSSAAQPTSSRKSVPWLSTRASMDDEDVFADDHVRHPEYENIPRIKNDDDADEEIDDEDLESEDSYLTQQEQLLVVEMAMVAAMQSILPQLYEKTRKSRWNNEDDY</sequence>
<feature type="region of interest" description="Disordered" evidence="1">
    <location>
        <begin position="236"/>
        <end position="256"/>
    </location>
</feature>